<sequence length="284" mass="31504">MGLTNHHVIQNKSITPEDKANGYAPDLARACTVDAPSSLDREASLEYFKDRLDEVQKDIENTTRGREFSKLEPGLAYQVQQRQDMVRNYKKSIGTIKQANLRFGSVFASSGNGRYYHADQATPPTQTGNATDWALIYIPEVNRFGNNVIPEEKRWKDYNFAQPGPEIISATQDHIRPETRLFKKGRMGASVGEVSHYAVDINVEGKISRAAVVMPQRTKATKVMTDFLYARDSGSYCLDSSGTLCALGLAGNEESGAGYVMPTSWVFNDIIQKTGVEIINPILS</sequence>
<evidence type="ECO:0000313" key="3">
    <source>
        <dbReference type="Proteomes" id="UP001161017"/>
    </source>
</evidence>
<organism evidence="2 3">
    <name type="scientific">Ramalina farinacea</name>
    <dbReference type="NCBI Taxonomy" id="258253"/>
    <lineage>
        <taxon>Eukaryota</taxon>
        <taxon>Fungi</taxon>
        <taxon>Dikarya</taxon>
        <taxon>Ascomycota</taxon>
        <taxon>Pezizomycotina</taxon>
        <taxon>Lecanoromycetes</taxon>
        <taxon>OSLEUM clade</taxon>
        <taxon>Lecanoromycetidae</taxon>
        <taxon>Lecanorales</taxon>
        <taxon>Lecanorineae</taxon>
        <taxon>Ramalinaceae</taxon>
        <taxon>Ramalina</taxon>
    </lineage>
</organism>
<dbReference type="EMBL" id="JAPUFD010000017">
    <property type="protein sequence ID" value="MDI1492140.1"/>
    <property type="molecule type" value="Genomic_DNA"/>
</dbReference>
<dbReference type="AlphaFoldDB" id="A0AA43QXK7"/>
<feature type="region of interest" description="Disordered" evidence="1">
    <location>
        <begin position="1"/>
        <end position="21"/>
    </location>
</feature>
<evidence type="ECO:0000256" key="1">
    <source>
        <dbReference type="SAM" id="MobiDB-lite"/>
    </source>
</evidence>
<protein>
    <submittedName>
        <fullName evidence="2">Uncharacterized protein</fullName>
    </submittedName>
</protein>
<evidence type="ECO:0000313" key="2">
    <source>
        <dbReference type="EMBL" id="MDI1492140.1"/>
    </source>
</evidence>
<gene>
    <name evidence="2" type="ORF">OHK93_003352</name>
</gene>
<proteinExistence type="predicted"/>
<name>A0AA43QXK7_9LECA</name>
<dbReference type="Proteomes" id="UP001161017">
    <property type="component" value="Unassembled WGS sequence"/>
</dbReference>
<reference evidence="2" key="1">
    <citation type="journal article" date="2023" name="Genome Biol. Evol.">
        <title>First Whole Genome Sequence and Flow Cytometry Genome Size Data for the Lichen-Forming Fungus Ramalina farinacea (Ascomycota).</title>
        <authorList>
            <person name="Llewellyn T."/>
            <person name="Mian S."/>
            <person name="Hill R."/>
            <person name="Leitch I.J."/>
            <person name="Gaya E."/>
        </authorList>
    </citation>
    <scope>NUCLEOTIDE SEQUENCE</scope>
    <source>
        <strain evidence="2">LIQ254RAFAR</strain>
    </source>
</reference>
<comment type="caution">
    <text evidence="2">The sequence shown here is derived from an EMBL/GenBank/DDBJ whole genome shotgun (WGS) entry which is preliminary data.</text>
</comment>
<accession>A0AA43QXK7</accession>
<keyword evidence="3" id="KW-1185">Reference proteome</keyword>